<gene>
    <name evidence="2" type="ORF">Pla52n_21130</name>
</gene>
<keyword evidence="3" id="KW-1185">Reference proteome</keyword>
<dbReference type="Proteomes" id="UP000320176">
    <property type="component" value="Unassembled WGS sequence"/>
</dbReference>
<accession>A0A5C6B4A7</accession>
<keyword evidence="1" id="KW-1133">Transmembrane helix</keyword>
<evidence type="ECO:0000313" key="2">
    <source>
        <dbReference type="EMBL" id="TWU06392.1"/>
    </source>
</evidence>
<evidence type="ECO:0000256" key="1">
    <source>
        <dbReference type="SAM" id="Phobius"/>
    </source>
</evidence>
<feature type="transmembrane region" description="Helical" evidence="1">
    <location>
        <begin position="12"/>
        <end position="32"/>
    </location>
</feature>
<reference evidence="2 3" key="1">
    <citation type="submission" date="2019-02" db="EMBL/GenBank/DDBJ databases">
        <title>Deep-cultivation of Planctomycetes and their phenomic and genomic characterization uncovers novel biology.</title>
        <authorList>
            <person name="Wiegand S."/>
            <person name="Jogler M."/>
            <person name="Boedeker C."/>
            <person name="Pinto D."/>
            <person name="Vollmers J."/>
            <person name="Rivas-Marin E."/>
            <person name="Kohn T."/>
            <person name="Peeters S.H."/>
            <person name="Heuer A."/>
            <person name="Rast P."/>
            <person name="Oberbeckmann S."/>
            <person name="Bunk B."/>
            <person name="Jeske O."/>
            <person name="Meyerdierks A."/>
            <person name="Storesund J.E."/>
            <person name="Kallscheuer N."/>
            <person name="Luecker S."/>
            <person name="Lage O.M."/>
            <person name="Pohl T."/>
            <person name="Merkel B.J."/>
            <person name="Hornburger P."/>
            <person name="Mueller R.-W."/>
            <person name="Bruemmer F."/>
            <person name="Labrenz M."/>
            <person name="Spormann A.M."/>
            <person name="Op Den Camp H."/>
            <person name="Overmann J."/>
            <person name="Amann R."/>
            <person name="Jetten M.S.M."/>
            <person name="Mascher T."/>
            <person name="Medema M.H."/>
            <person name="Devos D.P."/>
            <person name="Kaster A.-K."/>
            <person name="Ovreas L."/>
            <person name="Rohde M."/>
            <person name="Galperin M.Y."/>
            <person name="Jogler C."/>
        </authorList>
    </citation>
    <scope>NUCLEOTIDE SEQUENCE [LARGE SCALE GENOMIC DNA]</scope>
    <source>
        <strain evidence="2 3">Pla52n</strain>
    </source>
</reference>
<dbReference type="InterPro" id="IPR045781">
    <property type="entry name" value="SxtJ"/>
</dbReference>
<keyword evidence="1" id="KW-0472">Membrane</keyword>
<dbReference type="RefSeq" id="WP_146519477.1">
    <property type="nucleotide sequence ID" value="NZ_CP151726.1"/>
</dbReference>
<proteinExistence type="predicted"/>
<evidence type="ECO:0008006" key="4">
    <source>
        <dbReference type="Google" id="ProtNLM"/>
    </source>
</evidence>
<feature type="transmembrane region" description="Helical" evidence="1">
    <location>
        <begin position="38"/>
        <end position="57"/>
    </location>
</feature>
<name>A0A5C6B4A7_9BACT</name>
<protein>
    <recommendedName>
        <fullName evidence="4">SxtJ</fullName>
    </recommendedName>
</protein>
<evidence type="ECO:0000313" key="3">
    <source>
        <dbReference type="Proteomes" id="UP000320176"/>
    </source>
</evidence>
<dbReference type="AlphaFoldDB" id="A0A5C6B4A7"/>
<feature type="transmembrane region" description="Helical" evidence="1">
    <location>
        <begin position="78"/>
        <end position="102"/>
    </location>
</feature>
<dbReference type="OrthoDB" id="291659at2"/>
<dbReference type="EMBL" id="SJPN01000002">
    <property type="protein sequence ID" value="TWU06392.1"/>
    <property type="molecule type" value="Genomic_DNA"/>
</dbReference>
<organism evidence="2 3">
    <name type="scientific">Stieleria varia</name>
    <dbReference type="NCBI Taxonomy" id="2528005"/>
    <lineage>
        <taxon>Bacteria</taxon>
        <taxon>Pseudomonadati</taxon>
        <taxon>Planctomycetota</taxon>
        <taxon>Planctomycetia</taxon>
        <taxon>Pirellulales</taxon>
        <taxon>Pirellulaceae</taxon>
        <taxon>Stieleria</taxon>
    </lineage>
</organism>
<sequence length="132" mass="14966">MFAQQELTDQQLKYFGLSLSGLLLALAAVTYWTWHAGIVAAGLVIGAVVLLAIYYATASARRPIYRGFRIITFPIQWMMTWIVLGLVYFLVLTPIGLVLRLAGKSLRQKYPDSSLWQPRTKEDEPSGYFKTY</sequence>
<comment type="caution">
    <text evidence="2">The sequence shown here is derived from an EMBL/GenBank/DDBJ whole genome shotgun (WGS) entry which is preliminary data.</text>
</comment>
<keyword evidence="1" id="KW-0812">Transmembrane</keyword>
<dbReference type="Pfam" id="PF19588">
    <property type="entry name" value="SxtJ"/>
    <property type="match status" value="1"/>
</dbReference>